<dbReference type="EMBL" id="CAJVQA010000253">
    <property type="protein sequence ID" value="CAG8464909.1"/>
    <property type="molecule type" value="Genomic_DNA"/>
</dbReference>
<reference evidence="2" key="1">
    <citation type="submission" date="2021-06" db="EMBL/GenBank/DDBJ databases">
        <authorList>
            <person name="Kallberg Y."/>
            <person name="Tangrot J."/>
            <person name="Rosling A."/>
        </authorList>
    </citation>
    <scope>NUCLEOTIDE SEQUENCE</scope>
    <source>
        <strain evidence="2">FL966</strain>
    </source>
</reference>
<evidence type="ECO:0000313" key="3">
    <source>
        <dbReference type="Proteomes" id="UP000789759"/>
    </source>
</evidence>
<gene>
    <name evidence="2" type="ORF">CPELLU_LOCUS797</name>
</gene>
<feature type="domain" description="C2H2-type" evidence="1">
    <location>
        <begin position="436"/>
        <end position="457"/>
    </location>
</feature>
<dbReference type="AlphaFoldDB" id="A0A9N8VXN7"/>
<keyword evidence="3" id="KW-1185">Reference proteome</keyword>
<comment type="caution">
    <text evidence="2">The sequence shown here is derived from an EMBL/GenBank/DDBJ whole genome shotgun (WGS) entry which is preliminary data.</text>
</comment>
<evidence type="ECO:0000259" key="1">
    <source>
        <dbReference type="PROSITE" id="PS00028"/>
    </source>
</evidence>
<name>A0A9N8VXN7_9GLOM</name>
<dbReference type="PROSITE" id="PS00028">
    <property type="entry name" value="ZINC_FINGER_C2H2_1"/>
    <property type="match status" value="1"/>
</dbReference>
<evidence type="ECO:0000313" key="2">
    <source>
        <dbReference type="EMBL" id="CAG8464909.1"/>
    </source>
</evidence>
<dbReference type="OrthoDB" id="10065089at2759"/>
<protein>
    <submittedName>
        <fullName evidence="2">1209_t:CDS:1</fullName>
    </submittedName>
</protein>
<dbReference type="Proteomes" id="UP000789759">
    <property type="component" value="Unassembled WGS sequence"/>
</dbReference>
<organism evidence="2 3">
    <name type="scientific">Cetraspora pellucida</name>
    <dbReference type="NCBI Taxonomy" id="1433469"/>
    <lineage>
        <taxon>Eukaryota</taxon>
        <taxon>Fungi</taxon>
        <taxon>Fungi incertae sedis</taxon>
        <taxon>Mucoromycota</taxon>
        <taxon>Glomeromycotina</taxon>
        <taxon>Glomeromycetes</taxon>
        <taxon>Diversisporales</taxon>
        <taxon>Gigasporaceae</taxon>
        <taxon>Cetraspora</taxon>
    </lineage>
</organism>
<dbReference type="InterPro" id="IPR013087">
    <property type="entry name" value="Znf_C2H2_type"/>
</dbReference>
<accession>A0A9N8VXN7</accession>
<sequence>MISTADPKYSKDLVCKEALNAWNKIKKKPKHEIENTIEYLIANAASTTEYLNPIEYFNTETSTQNRIIEKVIVPGALSPNAAAQNKAKEIIIKINDEIAKYQKNYNSTIYLEAKCELMDRIRDLKNRKKRPKFKEALASHKFRAANSKRRKEVIKVRMVNHLQEVLESKYDEHLFRTTVNNYLLPRYSNSIAAKKYHHLTNVQLSNVATILRNEKAEHQDNHYCLAFVKAVKQFASLFPIFSVIVLQDDKAKIFFGISAVSRTFQAIQSINKPVIISDYNFPVGSQQKLVSSVYLIIDPSDTNDMLRSGQLSIYICPQYKIGTSSITHMNDLHSLVNNGCFDNMLKVDNKIKPIWVLLVDGDIKKCNDIKYCSPKRYEKAASLLASNDGFFSPFVIGKDSHYINSIHLLEYLDKAKIPGYNQHCSPIADNYTKHSCPICEKYFPTVLMVAAHKKNQHLKEVCLTKRELERPKKTVTMAKKQKTK</sequence>
<proteinExistence type="predicted"/>